<proteinExistence type="predicted"/>
<accession>A0A9D4CLD4</accession>
<keyword evidence="2" id="KW-1185">Reference proteome</keyword>
<name>A0A9D4CLD4_DREPO</name>
<reference evidence="1" key="1">
    <citation type="journal article" date="2019" name="bioRxiv">
        <title>The Genome of the Zebra Mussel, Dreissena polymorpha: A Resource for Invasive Species Research.</title>
        <authorList>
            <person name="McCartney M.A."/>
            <person name="Auch B."/>
            <person name="Kono T."/>
            <person name="Mallez S."/>
            <person name="Zhang Y."/>
            <person name="Obille A."/>
            <person name="Becker A."/>
            <person name="Abrahante J.E."/>
            <person name="Garbe J."/>
            <person name="Badalamenti J.P."/>
            <person name="Herman A."/>
            <person name="Mangelson H."/>
            <person name="Liachko I."/>
            <person name="Sullivan S."/>
            <person name="Sone E.D."/>
            <person name="Koren S."/>
            <person name="Silverstein K.A.T."/>
            <person name="Beckman K.B."/>
            <person name="Gohl D.M."/>
        </authorList>
    </citation>
    <scope>NUCLEOTIDE SEQUENCE</scope>
    <source>
        <strain evidence="1">Duluth1</strain>
        <tissue evidence="1">Whole animal</tissue>
    </source>
</reference>
<reference evidence="1" key="2">
    <citation type="submission" date="2020-11" db="EMBL/GenBank/DDBJ databases">
        <authorList>
            <person name="McCartney M.A."/>
            <person name="Auch B."/>
            <person name="Kono T."/>
            <person name="Mallez S."/>
            <person name="Becker A."/>
            <person name="Gohl D.M."/>
            <person name="Silverstein K.A.T."/>
            <person name="Koren S."/>
            <person name="Bechman K.B."/>
            <person name="Herman A."/>
            <person name="Abrahante J.E."/>
            <person name="Garbe J."/>
        </authorList>
    </citation>
    <scope>NUCLEOTIDE SEQUENCE</scope>
    <source>
        <strain evidence="1">Duluth1</strain>
        <tissue evidence="1">Whole animal</tissue>
    </source>
</reference>
<dbReference type="EMBL" id="JAIWYP010000012">
    <property type="protein sequence ID" value="KAH3726380.1"/>
    <property type="molecule type" value="Genomic_DNA"/>
</dbReference>
<evidence type="ECO:0000313" key="2">
    <source>
        <dbReference type="Proteomes" id="UP000828390"/>
    </source>
</evidence>
<evidence type="ECO:0000313" key="1">
    <source>
        <dbReference type="EMBL" id="KAH3726380.1"/>
    </source>
</evidence>
<comment type="caution">
    <text evidence="1">The sequence shown here is derived from an EMBL/GenBank/DDBJ whole genome shotgun (WGS) entry which is preliminary data.</text>
</comment>
<sequence length="65" mass="7798">MDREVLGKWSCISREEDRVDREAIVRRSDRHLLHDLYPIRSTSNRGIIDRNTIHSTSIRFDVQIY</sequence>
<organism evidence="1 2">
    <name type="scientific">Dreissena polymorpha</name>
    <name type="common">Zebra mussel</name>
    <name type="synonym">Mytilus polymorpha</name>
    <dbReference type="NCBI Taxonomy" id="45954"/>
    <lineage>
        <taxon>Eukaryota</taxon>
        <taxon>Metazoa</taxon>
        <taxon>Spiralia</taxon>
        <taxon>Lophotrochozoa</taxon>
        <taxon>Mollusca</taxon>
        <taxon>Bivalvia</taxon>
        <taxon>Autobranchia</taxon>
        <taxon>Heteroconchia</taxon>
        <taxon>Euheterodonta</taxon>
        <taxon>Imparidentia</taxon>
        <taxon>Neoheterodontei</taxon>
        <taxon>Myida</taxon>
        <taxon>Dreissenoidea</taxon>
        <taxon>Dreissenidae</taxon>
        <taxon>Dreissena</taxon>
    </lineage>
</organism>
<dbReference type="Proteomes" id="UP000828390">
    <property type="component" value="Unassembled WGS sequence"/>
</dbReference>
<gene>
    <name evidence="1" type="ORF">DPMN_052242</name>
</gene>
<protein>
    <submittedName>
        <fullName evidence="1">Uncharacterized protein</fullName>
    </submittedName>
</protein>
<dbReference type="AlphaFoldDB" id="A0A9D4CLD4"/>